<dbReference type="InterPro" id="IPR020084">
    <property type="entry name" value="NUDIX_hydrolase_CS"/>
</dbReference>
<reference evidence="3" key="2">
    <citation type="journal article" date="2021" name="PeerJ">
        <title>Extensive microbial diversity within the chicken gut microbiome revealed by metagenomics and culture.</title>
        <authorList>
            <person name="Gilroy R."/>
            <person name="Ravi A."/>
            <person name="Getino M."/>
            <person name="Pursley I."/>
            <person name="Horton D.L."/>
            <person name="Alikhan N.F."/>
            <person name="Baker D."/>
            <person name="Gharbi K."/>
            <person name="Hall N."/>
            <person name="Watson M."/>
            <person name="Adriaenssens E.M."/>
            <person name="Foster-Nyarko E."/>
            <person name="Jarju S."/>
            <person name="Secka A."/>
            <person name="Antonio M."/>
            <person name="Oren A."/>
            <person name="Chaudhuri R.R."/>
            <person name="La Ragione R."/>
            <person name="Hildebrand F."/>
            <person name="Pallen M.J."/>
        </authorList>
    </citation>
    <scope>NUCLEOTIDE SEQUENCE</scope>
    <source>
        <strain evidence="3">ChiGjej1B1-24693</strain>
    </source>
</reference>
<dbReference type="Pfam" id="PF00293">
    <property type="entry name" value="NUDIX"/>
    <property type="match status" value="1"/>
</dbReference>
<name>A0A9D1GXT8_9ACTN</name>
<dbReference type="InterPro" id="IPR015797">
    <property type="entry name" value="NUDIX_hydrolase-like_dom_sf"/>
</dbReference>
<dbReference type="SUPFAM" id="SSF55811">
    <property type="entry name" value="Nudix"/>
    <property type="match status" value="1"/>
</dbReference>
<evidence type="ECO:0000259" key="2">
    <source>
        <dbReference type="PROSITE" id="PS51462"/>
    </source>
</evidence>
<dbReference type="InterPro" id="IPR000086">
    <property type="entry name" value="NUDIX_hydrolase_dom"/>
</dbReference>
<dbReference type="PANTHER" id="PTHR21340">
    <property type="entry name" value="DIADENOSINE 5,5-P1,P4-TETRAPHOSPHATE PYROPHOSPHOHYDROLASE MUTT"/>
    <property type="match status" value="1"/>
</dbReference>
<dbReference type="EMBL" id="DVLP01000184">
    <property type="protein sequence ID" value="HIT75127.1"/>
    <property type="molecule type" value="Genomic_DNA"/>
</dbReference>
<evidence type="ECO:0000256" key="1">
    <source>
        <dbReference type="ARBA" id="ARBA00022801"/>
    </source>
</evidence>
<dbReference type="InterPro" id="IPR051325">
    <property type="entry name" value="Nudix_hydrolase_domain"/>
</dbReference>
<reference evidence="3" key="1">
    <citation type="submission" date="2020-10" db="EMBL/GenBank/DDBJ databases">
        <authorList>
            <person name="Gilroy R."/>
        </authorList>
    </citation>
    <scope>NUCLEOTIDE SEQUENCE</scope>
    <source>
        <strain evidence="3">ChiGjej1B1-24693</strain>
    </source>
</reference>
<dbReference type="PROSITE" id="PS51462">
    <property type="entry name" value="NUDIX"/>
    <property type="match status" value="1"/>
</dbReference>
<protein>
    <submittedName>
        <fullName evidence="3">NUDIX domain-containing protein</fullName>
    </submittedName>
</protein>
<keyword evidence="1" id="KW-0378">Hydrolase</keyword>
<evidence type="ECO:0000313" key="4">
    <source>
        <dbReference type="Proteomes" id="UP000886842"/>
    </source>
</evidence>
<sequence length="171" mass="19146">MRLTSHHIGRVLRRRWQAGPVSRTSAGILLHRARPDGYEVLLGHLGGPFWTRRPRSWGIIKGEVGAGEDPEAAAAREFTEELGLVVPDGDWVGLGEIVQSGGKRVLTWAIEADLDPDTISPGTFEMEWPPRSGRRQLFPEVDRVAWFRPEEARTVIIASQQPVLDRLAELR</sequence>
<dbReference type="Proteomes" id="UP000886842">
    <property type="component" value="Unassembled WGS sequence"/>
</dbReference>
<dbReference type="CDD" id="cd04662">
    <property type="entry name" value="NUDIX_Hydrolase"/>
    <property type="match status" value="1"/>
</dbReference>
<gene>
    <name evidence="3" type="ORF">IAA98_06055</name>
</gene>
<comment type="caution">
    <text evidence="3">The sequence shown here is derived from an EMBL/GenBank/DDBJ whole genome shotgun (WGS) entry which is preliminary data.</text>
</comment>
<organism evidence="3 4">
    <name type="scientific">Candidatus Avipropionibacterium avicola</name>
    <dbReference type="NCBI Taxonomy" id="2840701"/>
    <lineage>
        <taxon>Bacteria</taxon>
        <taxon>Bacillati</taxon>
        <taxon>Actinomycetota</taxon>
        <taxon>Actinomycetes</taxon>
        <taxon>Propionibacteriales</taxon>
        <taxon>Propionibacteriaceae</taxon>
        <taxon>Propionibacteriaceae incertae sedis</taxon>
        <taxon>Candidatus Avipropionibacterium</taxon>
    </lineage>
</organism>
<proteinExistence type="predicted"/>
<dbReference type="PANTHER" id="PTHR21340:SF7">
    <property type="entry name" value="NUDIX HYDROLASE DOMAIN-CONTAINING PROTEIN"/>
    <property type="match status" value="1"/>
</dbReference>
<dbReference type="GO" id="GO:0004081">
    <property type="term" value="F:bis(5'-nucleosyl)-tetraphosphatase (asymmetrical) activity"/>
    <property type="evidence" value="ECO:0007669"/>
    <property type="project" value="TreeGrafter"/>
</dbReference>
<evidence type="ECO:0000313" key="3">
    <source>
        <dbReference type="EMBL" id="HIT75127.1"/>
    </source>
</evidence>
<dbReference type="GO" id="GO:0006754">
    <property type="term" value="P:ATP biosynthetic process"/>
    <property type="evidence" value="ECO:0007669"/>
    <property type="project" value="TreeGrafter"/>
</dbReference>
<dbReference type="GO" id="GO:0006167">
    <property type="term" value="P:AMP biosynthetic process"/>
    <property type="evidence" value="ECO:0007669"/>
    <property type="project" value="TreeGrafter"/>
</dbReference>
<dbReference type="Gene3D" id="3.90.79.10">
    <property type="entry name" value="Nucleoside Triphosphate Pyrophosphohydrolase"/>
    <property type="match status" value="1"/>
</dbReference>
<dbReference type="PROSITE" id="PS00893">
    <property type="entry name" value="NUDIX_BOX"/>
    <property type="match status" value="1"/>
</dbReference>
<feature type="domain" description="Nudix hydrolase" evidence="2">
    <location>
        <begin position="20"/>
        <end position="169"/>
    </location>
</feature>
<accession>A0A9D1GXT8</accession>
<dbReference type="AlphaFoldDB" id="A0A9D1GXT8"/>